<evidence type="ECO:0008006" key="3">
    <source>
        <dbReference type="Google" id="ProtNLM"/>
    </source>
</evidence>
<organism evidence="1 2">
    <name type="scientific">Neobacillus mesonae</name>
    <dbReference type="NCBI Taxonomy" id="1193713"/>
    <lineage>
        <taxon>Bacteria</taxon>
        <taxon>Bacillati</taxon>
        <taxon>Bacillota</taxon>
        <taxon>Bacilli</taxon>
        <taxon>Bacillales</taxon>
        <taxon>Bacillaceae</taxon>
        <taxon>Neobacillus</taxon>
    </lineage>
</organism>
<protein>
    <recommendedName>
        <fullName evidence="3">DUF3231 domain-containing protein</fullName>
    </recommendedName>
</protein>
<dbReference type="RefSeq" id="WP_127487437.1">
    <property type="nucleotide sequence ID" value="NZ_CP022572.1"/>
</dbReference>
<name>A0A3Q9QVM5_9BACI</name>
<proteinExistence type="predicted"/>
<dbReference type="KEGG" id="nmk:CHR53_15980"/>
<dbReference type="AlphaFoldDB" id="A0A3Q9QVM5"/>
<dbReference type="OrthoDB" id="1675670at2"/>
<gene>
    <name evidence="1" type="ORF">CHR53_15980</name>
</gene>
<reference evidence="1 2" key="1">
    <citation type="submission" date="2017-07" db="EMBL/GenBank/DDBJ databases">
        <title>The complete genome sequence of Bacillus mesonae strain H20-5, an efficient strain improving plant abiotic stress resistance.</title>
        <authorList>
            <person name="Kim S.Y."/>
            <person name="Song H."/>
            <person name="Sang M.K."/>
            <person name="Weon H.-Y."/>
            <person name="Song J."/>
        </authorList>
    </citation>
    <scope>NUCLEOTIDE SEQUENCE [LARGE SCALE GENOMIC DNA]</scope>
    <source>
        <strain evidence="1 2">H20-5</strain>
    </source>
</reference>
<dbReference type="EMBL" id="CP022572">
    <property type="protein sequence ID" value="AZU62644.1"/>
    <property type="molecule type" value="Genomic_DNA"/>
</dbReference>
<dbReference type="InterPro" id="IPR021617">
    <property type="entry name" value="DUF3231"/>
</dbReference>
<evidence type="ECO:0000313" key="2">
    <source>
        <dbReference type="Proteomes" id="UP000282892"/>
    </source>
</evidence>
<accession>A0A3Q9QVM5</accession>
<sequence length="336" mass="38663">MQVKEPLCSSEIGSLWLTYQQKTMIQRILEYFLDRADDQEAKNIIGMLWQELDFYVEMIKGIFENEGVVIPKGFTKEDVNLDTPPLFENGFDIMLIRLLKEVSLGMYSINLNMAYRADVMTVYEGLTMVSYKIYKLSTLYLLKKGILTRPPIITPPKRTEFIESKKYMKGFKPFGEKRALNAIELGILHHGIETNNLGMQLITGFAQSAKNKEARQYFEKGKELAKKHIKTFQDLLLENDIQFSATSGSTVTNSTVAPFSDRLMMFCIDLLNGFSIVGESFGTFFTLRNDLSLKIMLLAKDVYLYGQEGLEIMFKNGWYEEPPQSEDRDQLINRTE</sequence>
<dbReference type="Proteomes" id="UP000282892">
    <property type="component" value="Chromosome"/>
</dbReference>
<dbReference type="InterPro" id="IPR012347">
    <property type="entry name" value="Ferritin-like"/>
</dbReference>
<dbReference type="Pfam" id="PF11553">
    <property type="entry name" value="DUF3231"/>
    <property type="match status" value="2"/>
</dbReference>
<evidence type="ECO:0000313" key="1">
    <source>
        <dbReference type="EMBL" id="AZU62644.1"/>
    </source>
</evidence>
<keyword evidence="2" id="KW-1185">Reference proteome</keyword>
<dbReference type="Gene3D" id="1.20.1260.10">
    <property type="match status" value="2"/>
</dbReference>